<comment type="pathway">
    <text evidence="1">Carbohydrate degradation; glycolysis; D-glyceraldehyde 3-phosphate and glycerone phosphate from D-glucose: step 1/4.</text>
</comment>
<evidence type="ECO:0000256" key="2">
    <source>
        <dbReference type="ARBA" id="ARBA00005028"/>
    </source>
</evidence>
<dbReference type="Gene3D" id="3.30.420.40">
    <property type="match status" value="1"/>
</dbReference>
<keyword evidence="10" id="KW-1185">Reference proteome</keyword>
<keyword evidence="7" id="KW-0547">Nucleotide-binding</keyword>
<accession>A0A1Y3BLH6</accession>
<dbReference type="GO" id="GO:0006006">
    <property type="term" value="P:glucose metabolic process"/>
    <property type="evidence" value="ECO:0007669"/>
    <property type="project" value="TreeGrafter"/>
</dbReference>
<dbReference type="EC" id="2.7.1.-" evidence="7"/>
<dbReference type="PANTHER" id="PTHR19443:SF16">
    <property type="entry name" value="HEXOKINASE TYPE 1-RELATED"/>
    <property type="match status" value="1"/>
</dbReference>
<dbReference type="OrthoDB" id="6492395at2759"/>
<comment type="catalytic activity">
    <reaction evidence="5">
        <text>D-fructose + ATP = D-fructose 6-phosphate + ADP + H(+)</text>
        <dbReference type="Rhea" id="RHEA:16125"/>
        <dbReference type="ChEBI" id="CHEBI:15378"/>
        <dbReference type="ChEBI" id="CHEBI:30616"/>
        <dbReference type="ChEBI" id="CHEBI:37721"/>
        <dbReference type="ChEBI" id="CHEBI:61527"/>
        <dbReference type="ChEBI" id="CHEBI:456216"/>
        <dbReference type="EC" id="2.7.1.1"/>
    </reaction>
    <physiologicalReaction direction="left-to-right" evidence="5">
        <dbReference type="Rhea" id="RHEA:16126"/>
    </physiologicalReaction>
</comment>
<proteinExistence type="inferred from homology"/>
<dbReference type="CDD" id="cd24000">
    <property type="entry name" value="ASKHA_NBD_HK"/>
    <property type="match status" value="1"/>
</dbReference>
<comment type="catalytic activity">
    <reaction evidence="4">
        <text>a D-hexose + ATP = a D-hexose 6-phosphate + ADP + H(+)</text>
        <dbReference type="Rhea" id="RHEA:22740"/>
        <dbReference type="ChEBI" id="CHEBI:4194"/>
        <dbReference type="ChEBI" id="CHEBI:15378"/>
        <dbReference type="ChEBI" id="CHEBI:30616"/>
        <dbReference type="ChEBI" id="CHEBI:229467"/>
        <dbReference type="ChEBI" id="CHEBI:456216"/>
        <dbReference type="EC" id="2.7.1.1"/>
    </reaction>
    <physiologicalReaction direction="left-to-right" evidence="4">
        <dbReference type="Rhea" id="RHEA:22741"/>
    </physiologicalReaction>
</comment>
<feature type="non-terminal residue" evidence="9">
    <location>
        <position position="232"/>
    </location>
</feature>
<dbReference type="InterPro" id="IPR043129">
    <property type="entry name" value="ATPase_NBD"/>
</dbReference>
<organism evidence="9 10">
    <name type="scientific">Euroglyphus maynei</name>
    <name type="common">Mayne's house dust mite</name>
    <dbReference type="NCBI Taxonomy" id="6958"/>
    <lineage>
        <taxon>Eukaryota</taxon>
        <taxon>Metazoa</taxon>
        <taxon>Ecdysozoa</taxon>
        <taxon>Arthropoda</taxon>
        <taxon>Chelicerata</taxon>
        <taxon>Arachnida</taxon>
        <taxon>Acari</taxon>
        <taxon>Acariformes</taxon>
        <taxon>Sarcoptiformes</taxon>
        <taxon>Astigmata</taxon>
        <taxon>Psoroptidia</taxon>
        <taxon>Analgoidea</taxon>
        <taxon>Pyroglyphidae</taxon>
        <taxon>Pyroglyphinae</taxon>
        <taxon>Euroglyphus</taxon>
    </lineage>
</organism>
<dbReference type="SUPFAM" id="SSF53067">
    <property type="entry name" value="Actin-like ATPase domain"/>
    <property type="match status" value="1"/>
</dbReference>
<comment type="similarity">
    <text evidence="7">Belongs to the hexokinase family.</text>
</comment>
<comment type="pathway">
    <text evidence="2">Carbohydrate metabolism; hexose metabolism.</text>
</comment>
<dbReference type="InterPro" id="IPR022672">
    <property type="entry name" value="Hexokinase_N"/>
</dbReference>
<dbReference type="GO" id="GO:0008865">
    <property type="term" value="F:fructokinase activity"/>
    <property type="evidence" value="ECO:0007669"/>
    <property type="project" value="TreeGrafter"/>
</dbReference>
<dbReference type="GO" id="GO:0005829">
    <property type="term" value="C:cytosol"/>
    <property type="evidence" value="ECO:0007669"/>
    <property type="project" value="TreeGrafter"/>
</dbReference>
<comment type="catalytic activity">
    <reaction evidence="6">
        <text>D-glucose + ATP = D-glucose 6-phosphate + ADP + H(+)</text>
        <dbReference type="Rhea" id="RHEA:17825"/>
        <dbReference type="ChEBI" id="CHEBI:4167"/>
        <dbReference type="ChEBI" id="CHEBI:15378"/>
        <dbReference type="ChEBI" id="CHEBI:30616"/>
        <dbReference type="ChEBI" id="CHEBI:61548"/>
        <dbReference type="ChEBI" id="CHEBI:456216"/>
        <dbReference type="EC" id="2.7.1.1"/>
    </reaction>
    <physiologicalReaction direction="left-to-right" evidence="6">
        <dbReference type="Rhea" id="RHEA:17826"/>
    </physiologicalReaction>
</comment>
<dbReference type="UniPathway" id="UPA00242"/>
<dbReference type="Proteomes" id="UP000194236">
    <property type="component" value="Unassembled WGS sequence"/>
</dbReference>
<evidence type="ECO:0000256" key="7">
    <source>
        <dbReference type="RuleBase" id="RU362007"/>
    </source>
</evidence>
<evidence type="ECO:0000256" key="1">
    <source>
        <dbReference type="ARBA" id="ARBA00004888"/>
    </source>
</evidence>
<dbReference type="Pfam" id="PF00349">
    <property type="entry name" value="Hexokinase_1"/>
    <property type="match status" value="1"/>
</dbReference>
<evidence type="ECO:0000256" key="3">
    <source>
        <dbReference type="ARBA" id="ARBA00023152"/>
    </source>
</evidence>
<evidence type="ECO:0000256" key="5">
    <source>
        <dbReference type="ARBA" id="ARBA00047905"/>
    </source>
</evidence>
<dbReference type="InterPro" id="IPR001312">
    <property type="entry name" value="Hexokinase"/>
</dbReference>
<comment type="caution">
    <text evidence="9">The sequence shown here is derived from an EMBL/GenBank/DDBJ whole genome shotgun (WGS) entry which is preliminary data.</text>
</comment>
<evidence type="ECO:0000256" key="6">
    <source>
        <dbReference type="ARBA" id="ARBA00048160"/>
    </source>
</evidence>
<reference evidence="9 10" key="1">
    <citation type="submission" date="2017-03" db="EMBL/GenBank/DDBJ databases">
        <title>Genome Survey of Euroglyphus maynei.</title>
        <authorList>
            <person name="Arlian L.G."/>
            <person name="Morgan M.S."/>
            <person name="Rider S.D."/>
        </authorList>
    </citation>
    <scope>NUCLEOTIDE SEQUENCE [LARGE SCALE GENOMIC DNA]</scope>
    <source>
        <strain evidence="9">Arlian Lab</strain>
        <tissue evidence="9">Whole body</tissue>
    </source>
</reference>
<evidence type="ECO:0000313" key="10">
    <source>
        <dbReference type="Proteomes" id="UP000194236"/>
    </source>
</evidence>
<dbReference type="GO" id="GO:0005739">
    <property type="term" value="C:mitochondrion"/>
    <property type="evidence" value="ECO:0007669"/>
    <property type="project" value="TreeGrafter"/>
</dbReference>
<keyword evidence="7 9" id="KW-0418">Kinase</keyword>
<feature type="domain" description="Hexokinase N-terminal" evidence="8">
    <location>
        <begin position="5"/>
        <end position="217"/>
    </location>
</feature>
<evidence type="ECO:0000259" key="8">
    <source>
        <dbReference type="Pfam" id="PF00349"/>
    </source>
</evidence>
<dbReference type="EMBL" id="MUJZ01011489">
    <property type="protein sequence ID" value="OTF81851.1"/>
    <property type="molecule type" value="Genomic_DNA"/>
</dbReference>
<gene>
    <name evidence="9" type="ORF">BLA29_005506</name>
</gene>
<dbReference type="GO" id="GO:0004340">
    <property type="term" value="F:glucokinase activity"/>
    <property type="evidence" value="ECO:0007669"/>
    <property type="project" value="TreeGrafter"/>
</dbReference>
<keyword evidence="7" id="KW-0067">ATP-binding</keyword>
<keyword evidence="3 7" id="KW-0324">Glycolysis</keyword>
<keyword evidence="7" id="KW-0808">Transferase</keyword>
<dbReference type="GO" id="GO:0005536">
    <property type="term" value="F:D-glucose binding"/>
    <property type="evidence" value="ECO:0007669"/>
    <property type="project" value="InterPro"/>
</dbReference>
<dbReference type="AlphaFoldDB" id="A0A1Y3BLH6"/>
<evidence type="ECO:0000313" key="9">
    <source>
        <dbReference type="EMBL" id="OTF81851.1"/>
    </source>
</evidence>
<dbReference type="PROSITE" id="PS51748">
    <property type="entry name" value="HEXOKINASE_2"/>
    <property type="match status" value="1"/>
</dbReference>
<dbReference type="GO" id="GO:0005524">
    <property type="term" value="F:ATP binding"/>
    <property type="evidence" value="ECO:0007669"/>
    <property type="project" value="UniProtKB-UniRule"/>
</dbReference>
<dbReference type="GO" id="GO:0001678">
    <property type="term" value="P:intracellular glucose homeostasis"/>
    <property type="evidence" value="ECO:0007669"/>
    <property type="project" value="InterPro"/>
</dbReference>
<protein>
    <recommendedName>
        <fullName evidence="7">Phosphotransferase</fullName>
        <ecNumber evidence="7">2.7.1.-</ecNumber>
    </recommendedName>
</protein>
<name>A0A1Y3BLH6_EURMA</name>
<dbReference type="PRINTS" id="PR00475">
    <property type="entry name" value="HEXOKINASE"/>
</dbReference>
<evidence type="ECO:0000256" key="4">
    <source>
        <dbReference type="ARBA" id="ARBA00044613"/>
    </source>
</evidence>
<dbReference type="GO" id="GO:0006096">
    <property type="term" value="P:glycolytic process"/>
    <property type="evidence" value="ECO:0007669"/>
    <property type="project" value="UniProtKB-KW"/>
</dbReference>
<dbReference type="PANTHER" id="PTHR19443">
    <property type="entry name" value="HEXOKINASE"/>
    <property type="match status" value="1"/>
</dbReference>
<sequence length="232" mass="25828">MATCEFLLPKHHVDRLVRQFSDEIDKPLNGGGDDPYGFPMFNTFVTKFPSNQENGNFLGLDIGGTNLRIASVHLEPGHTDSGKEITMENFPVPIECRQGESRKVNVHFTSTNNHKLLIKCSPCFQFFDHLAKSIDHFLRRHFPQQTETIALGFTFSFGFEQLSISRGRCVQFGIQTNLPDALGKCPLELLQNSIDSAGLPVKVVVLANDSTTTLVYGRFVDPQTRASLILGS</sequence>